<dbReference type="EMBL" id="QRKN01000051">
    <property type="protein sequence ID" value="RHI15313.1"/>
    <property type="molecule type" value="Genomic_DNA"/>
</dbReference>
<evidence type="ECO:0000313" key="15">
    <source>
        <dbReference type="Proteomes" id="UP000284296"/>
    </source>
</evidence>
<evidence type="ECO:0000313" key="18">
    <source>
        <dbReference type="Proteomes" id="UP000286581"/>
    </source>
</evidence>
<evidence type="ECO:0000313" key="7">
    <source>
        <dbReference type="EMBL" id="RGW85586.1"/>
    </source>
</evidence>
<reference evidence="11 12" key="2">
    <citation type="submission" date="2018-08" db="EMBL/GenBank/DDBJ databases">
        <title>A genome reference for cultivated species of the human gut microbiota.</title>
        <authorList>
            <person name="Zou Y."/>
            <person name="Xue W."/>
            <person name="Luo G."/>
        </authorList>
    </citation>
    <scope>NUCLEOTIDE SEQUENCE [LARGE SCALE GENOMIC DNA]</scope>
    <source>
        <strain evidence="7 13">AF06-19</strain>
        <strain evidence="6 18">AF12-8</strain>
        <strain evidence="5 14">AF17-27</strain>
        <strain evidence="4 15">AF18-16LB</strain>
        <strain evidence="3 12">AF25-15</strain>
        <strain evidence="9 16">AM16-11</strain>
        <strain evidence="8 17">AM36-3AA</strain>
        <strain evidence="2 11">TF11-15AC</strain>
    </source>
</reference>
<evidence type="ECO:0000313" key="3">
    <source>
        <dbReference type="EMBL" id="RGR50215.1"/>
    </source>
</evidence>
<name>A0A174IEC8_9FIRM</name>
<dbReference type="EMBL" id="QRXG01000065">
    <property type="protein sequence ID" value="RGT76307.1"/>
    <property type="molecule type" value="Genomic_DNA"/>
</dbReference>
<dbReference type="GeneID" id="86989974"/>
<accession>A0A174IEC8</accession>
<dbReference type="Proteomes" id="UP000283683">
    <property type="component" value="Unassembled WGS sequence"/>
</dbReference>
<dbReference type="EMBL" id="QSAZ01000015">
    <property type="protein sequence ID" value="RGW85586.1"/>
    <property type="molecule type" value="Genomic_DNA"/>
</dbReference>
<organism evidence="1 10">
    <name type="scientific">Agathobacter rectalis</name>
    <dbReference type="NCBI Taxonomy" id="39491"/>
    <lineage>
        <taxon>Bacteria</taxon>
        <taxon>Bacillati</taxon>
        <taxon>Bacillota</taxon>
        <taxon>Clostridia</taxon>
        <taxon>Lachnospirales</taxon>
        <taxon>Lachnospiraceae</taxon>
        <taxon>Agathobacter</taxon>
    </lineage>
</organism>
<evidence type="ECO:0000313" key="5">
    <source>
        <dbReference type="EMBL" id="RGU16256.1"/>
    </source>
</evidence>
<dbReference type="EMBL" id="QRXR01000086">
    <property type="protein sequence ID" value="RGU16256.1"/>
    <property type="molecule type" value="Genomic_DNA"/>
</dbReference>
<evidence type="ECO:0000313" key="11">
    <source>
        <dbReference type="Proteomes" id="UP000261052"/>
    </source>
</evidence>
<evidence type="ECO:0000313" key="9">
    <source>
        <dbReference type="EMBL" id="RHI15313.1"/>
    </source>
</evidence>
<dbReference type="EMBL" id="CYYW01000072">
    <property type="protein sequence ID" value="CUO84506.1"/>
    <property type="molecule type" value="Genomic_DNA"/>
</dbReference>
<evidence type="ECO:0000313" key="2">
    <source>
        <dbReference type="EMBL" id="RGK37650.1"/>
    </source>
</evidence>
<evidence type="ECO:0000313" key="4">
    <source>
        <dbReference type="EMBL" id="RGT76307.1"/>
    </source>
</evidence>
<sequence length="79" mass="9238">MYNIGYCKICKQGLLEIVKDKLTKKIFICCDECEAEWNNPEDALKGINGTRNKHGEIEYPNIEDILREKWSVSINEHHN</sequence>
<reference evidence="1 10" key="1">
    <citation type="submission" date="2015-09" db="EMBL/GenBank/DDBJ databases">
        <authorList>
            <consortium name="Pathogen Informatics"/>
        </authorList>
    </citation>
    <scope>NUCLEOTIDE SEQUENCE [LARGE SCALE GENOMIC DNA]</scope>
    <source>
        <strain evidence="1 10">2789STDY5608860</strain>
    </source>
</reference>
<dbReference type="AlphaFoldDB" id="A0A174IEC8"/>
<dbReference type="Proteomes" id="UP000266066">
    <property type="component" value="Unassembled WGS sequence"/>
</dbReference>
<proteinExistence type="predicted"/>
<dbReference type="Proteomes" id="UP000261052">
    <property type="component" value="Unassembled WGS sequence"/>
</dbReference>
<dbReference type="Proteomes" id="UP000285865">
    <property type="component" value="Unassembled WGS sequence"/>
</dbReference>
<dbReference type="EMBL" id="QSQP01000055">
    <property type="protein sequence ID" value="RGK37650.1"/>
    <property type="molecule type" value="Genomic_DNA"/>
</dbReference>
<gene>
    <name evidence="9" type="ORF">DW172_17195</name>
    <name evidence="8" type="ORF">DW848_00025</name>
    <name evidence="7" type="ORF">DWV45_12925</name>
    <name evidence="6" type="ORF">DWV78_16750</name>
    <name evidence="5" type="ORF">DWW89_17525</name>
    <name evidence="4" type="ORF">DWX06_16435</name>
    <name evidence="3" type="ORF">DWY38_16940</name>
    <name evidence="2" type="ORF">DXD13_16390</name>
    <name evidence="1" type="ORF">ERS852417_03196</name>
</gene>
<dbReference type="EMBL" id="QSAE01000143">
    <property type="protein sequence ID" value="RGW32053.1"/>
    <property type="molecule type" value="Genomic_DNA"/>
</dbReference>
<evidence type="ECO:0000313" key="16">
    <source>
        <dbReference type="Proteomes" id="UP000285865"/>
    </source>
</evidence>
<evidence type="ECO:0000313" key="10">
    <source>
        <dbReference type="Proteomes" id="UP000095384"/>
    </source>
</evidence>
<evidence type="ECO:0000313" key="14">
    <source>
        <dbReference type="Proteomes" id="UP000283765"/>
    </source>
</evidence>
<dbReference type="Proteomes" id="UP000286104">
    <property type="component" value="Unassembled WGS sequence"/>
</dbReference>
<dbReference type="Proteomes" id="UP000095384">
    <property type="component" value="Unassembled WGS sequence"/>
</dbReference>
<dbReference type="Proteomes" id="UP000283765">
    <property type="component" value="Unassembled WGS sequence"/>
</dbReference>
<evidence type="ECO:0000313" key="17">
    <source>
        <dbReference type="Proteomes" id="UP000286104"/>
    </source>
</evidence>
<dbReference type="RefSeq" id="WP_012744068.1">
    <property type="nucleotide sequence ID" value="NZ_CP092643.1"/>
</dbReference>
<evidence type="ECO:0000313" key="1">
    <source>
        <dbReference type="EMBL" id="CUO84506.1"/>
    </source>
</evidence>
<evidence type="ECO:0000313" key="8">
    <source>
        <dbReference type="EMBL" id="RHC41763.1"/>
    </source>
</evidence>
<evidence type="ECO:0000313" key="6">
    <source>
        <dbReference type="EMBL" id="RGW32053.1"/>
    </source>
</evidence>
<dbReference type="Proteomes" id="UP000284296">
    <property type="component" value="Unassembled WGS sequence"/>
</dbReference>
<evidence type="ECO:0000313" key="13">
    <source>
        <dbReference type="Proteomes" id="UP000283683"/>
    </source>
</evidence>
<dbReference type="EMBL" id="QSHU01000001">
    <property type="protein sequence ID" value="RHC41763.1"/>
    <property type="molecule type" value="Genomic_DNA"/>
</dbReference>
<evidence type="ECO:0000313" key="12">
    <source>
        <dbReference type="Proteomes" id="UP000266066"/>
    </source>
</evidence>
<protein>
    <submittedName>
        <fullName evidence="1">Uncharacterized protein</fullName>
    </submittedName>
</protein>
<dbReference type="EMBL" id="QRUJ01000067">
    <property type="protein sequence ID" value="RGR50215.1"/>
    <property type="molecule type" value="Genomic_DNA"/>
</dbReference>
<dbReference type="Proteomes" id="UP000286581">
    <property type="component" value="Unassembled WGS sequence"/>
</dbReference>